<gene>
    <name evidence="2" type="ORF">E2C01_078310</name>
</gene>
<dbReference type="EMBL" id="VSRR010062902">
    <property type="protein sequence ID" value="MPC83598.1"/>
    <property type="molecule type" value="Genomic_DNA"/>
</dbReference>
<evidence type="ECO:0000256" key="1">
    <source>
        <dbReference type="SAM" id="MobiDB-lite"/>
    </source>
</evidence>
<evidence type="ECO:0000313" key="2">
    <source>
        <dbReference type="EMBL" id="MPC83598.1"/>
    </source>
</evidence>
<reference evidence="2 3" key="1">
    <citation type="submission" date="2019-05" db="EMBL/GenBank/DDBJ databases">
        <title>Another draft genome of Portunus trituberculatus and its Hox gene families provides insights of decapod evolution.</title>
        <authorList>
            <person name="Jeong J.-H."/>
            <person name="Song I."/>
            <person name="Kim S."/>
            <person name="Choi T."/>
            <person name="Kim D."/>
            <person name="Ryu S."/>
            <person name="Kim W."/>
        </authorList>
    </citation>
    <scope>NUCLEOTIDE SEQUENCE [LARGE SCALE GENOMIC DNA]</scope>
    <source>
        <tissue evidence="2">Muscle</tissue>
    </source>
</reference>
<feature type="region of interest" description="Disordered" evidence="1">
    <location>
        <begin position="149"/>
        <end position="172"/>
    </location>
</feature>
<feature type="compositionally biased region" description="Basic and acidic residues" evidence="1">
    <location>
        <begin position="163"/>
        <end position="172"/>
    </location>
</feature>
<name>A0A5B7ISE4_PORTR</name>
<comment type="caution">
    <text evidence="2">The sequence shown here is derived from an EMBL/GenBank/DDBJ whole genome shotgun (WGS) entry which is preliminary data.</text>
</comment>
<keyword evidence="3" id="KW-1185">Reference proteome</keyword>
<dbReference type="AlphaFoldDB" id="A0A5B7ISE4"/>
<proteinExistence type="predicted"/>
<organism evidence="2 3">
    <name type="scientific">Portunus trituberculatus</name>
    <name type="common">Swimming crab</name>
    <name type="synonym">Neptunus trituberculatus</name>
    <dbReference type="NCBI Taxonomy" id="210409"/>
    <lineage>
        <taxon>Eukaryota</taxon>
        <taxon>Metazoa</taxon>
        <taxon>Ecdysozoa</taxon>
        <taxon>Arthropoda</taxon>
        <taxon>Crustacea</taxon>
        <taxon>Multicrustacea</taxon>
        <taxon>Malacostraca</taxon>
        <taxon>Eumalacostraca</taxon>
        <taxon>Eucarida</taxon>
        <taxon>Decapoda</taxon>
        <taxon>Pleocyemata</taxon>
        <taxon>Brachyura</taxon>
        <taxon>Eubrachyura</taxon>
        <taxon>Portunoidea</taxon>
        <taxon>Portunidae</taxon>
        <taxon>Portuninae</taxon>
        <taxon>Portunus</taxon>
    </lineage>
</organism>
<accession>A0A5B7ISE4</accession>
<feature type="compositionally biased region" description="Low complexity" evidence="1">
    <location>
        <begin position="149"/>
        <end position="162"/>
    </location>
</feature>
<evidence type="ECO:0000313" key="3">
    <source>
        <dbReference type="Proteomes" id="UP000324222"/>
    </source>
</evidence>
<dbReference type="Proteomes" id="UP000324222">
    <property type="component" value="Unassembled WGS sequence"/>
</dbReference>
<protein>
    <submittedName>
        <fullName evidence="2">Uncharacterized protein</fullName>
    </submittedName>
</protein>
<sequence length="172" mass="18571">MSSECIGLCFDRVICWASVGSFVSAVMIEESGDEPCVRFAEVGSDWRLTSRCSVPCGNDAKNNGRKQGEPPPPAQNRFPFARTTVETDECVCWERAAATNRRESLFIEAGAVKATPLFFTTSLLAARHHSTILTPRSLLVIGAAITPGSVTTTTSVGQQQTPETRETDKTDG</sequence>